<evidence type="ECO:0000313" key="9">
    <source>
        <dbReference type="Proteomes" id="UP001190926"/>
    </source>
</evidence>
<comment type="function">
    <text evidence="6">Transcriptional repressor that regulates multiple aspects of plant growth and development.</text>
</comment>
<gene>
    <name evidence="8" type="ORF">C2S53_003667</name>
</gene>
<evidence type="ECO:0000256" key="6">
    <source>
        <dbReference type="RuleBase" id="RU367028"/>
    </source>
</evidence>
<sequence>MKRKYLEGRRSGRMVSFSAKLPEDVVASFQDCCVCVVKYSTNPLSEIRESIVEMIHKMGIREWKEMEDLVYCYVALNSTHLHTFIHQAFLTLPFLISS</sequence>
<dbReference type="Pfam" id="PF04844">
    <property type="entry name" value="Ovate"/>
    <property type="match status" value="1"/>
</dbReference>
<keyword evidence="4 6" id="KW-0804">Transcription</keyword>
<dbReference type="PANTHER" id="PTHR33057">
    <property type="entry name" value="TRANSCRIPTION REPRESSOR OFP7-RELATED"/>
    <property type="match status" value="1"/>
</dbReference>
<evidence type="ECO:0000256" key="4">
    <source>
        <dbReference type="ARBA" id="ARBA00023163"/>
    </source>
</evidence>
<keyword evidence="3 6" id="KW-0805">Transcription regulation</keyword>
<name>A0AAD4IP79_PERFH</name>
<dbReference type="InterPro" id="IPR038933">
    <property type="entry name" value="Ovate"/>
</dbReference>
<evidence type="ECO:0000259" key="7">
    <source>
        <dbReference type="PROSITE" id="PS51754"/>
    </source>
</evidence>
<proteinExistence type="predicted"/>
<dbReference type="Proteomes" id="UP001190926">
    <property type="component" value="Unassembled WGS sequence"/>
</dbReference>
<accession>A0AAD4IP79</accession>
<dbReference type="GO" id="GO:0005634">
    <property type="term" value="C:nucleus"/>
    <property type="evidence" value="ECO:0007669"/>
    <property type="project" value="UniProtKB-SubCell"/>
</dbReference>
<dbReference type="InterPro" id="IPR006458">
    <property type="entry name" value="Ovate_C"/>
</dbReference>
<dbReference type="PANTHER" id="PTHR33057:SF110">
    <property type="entry name" value="TRANSCRIPTION REPRESSOR"/>
    <property type="match status" value="1"/>
</dbReference>
<keyword evidence="2 6" id="KW-0678">Repressor</keyword>
<comment type="caution">
    <text evidence="8">The sequence shown here is derived from an EMBL/GenBank/DDBJ whole genome shotgun (WGS) entry which is preliminary data.</text>
</comment>
<evidence type="ECO:0000256" key="2">
    <source>
        <dbReference type="ARBA" id="ARBA00022491"/>
    </source>
</evidence>
<comment type="subcellular location">
    <subcellularLocation>
        <location evidence="1 6">Nucleus</location>
    </subcellularLocation>
</comment>
<keyword evidence="5 6" id="KW-0539">Nucleus</keyword>
<feature type="domain" description="OVATE" evidence="7">
    <location>
        <begin position="36"/>
        <end position="95"/>
    </location>
</feature>
<evidence type="ECO:0000256" key="1">
    <source>
        <dbReference type="ARBA" id="ARBA00004123"/>
    </source>
</evidence>
<evidence type="ECO:0000256" key="5">
    <source>
        <dbReference type="ARBA" id="ARBA00023242"/>
    </source>
</evidence>
<dbReference type="EMBL" id="SDAM02029562">
    <property type="protein sequence ID" value="KAH6756247.1"/>
    <property type="molecule type" value="Genomic_DNA"/>
</dbReference>
<reference evidence="8 9" key="1">
    <citation type="journal article" date="2021" name="Nat. Commun.">
        <title>Incipient diploidization of the medicinal plant Perilla within 10,000 years.</title>
        <authorList>
            <person name="Zhang Y."/>
            <person name="Shen Q."/>
            <person name="Leng L."/>
            <person name="Zhang D."/>
            <person name="Chen S."/>
            <person name="Shi Y."/>
            <person name="Ning Z."/>
            <person name="Chen S."/>
        </authorList>
    </citation>
    <scope>NUCLEOTIDE SEQUENCE [LARGE SCALE GENOMIC DNA]</scope>
    <source>
        <strain evidence="9">cv. PC099</strain>
    </source>
</reference>
<dbReference type="PROSITE" id="PS51754">
    <property type="entry name" value="OVATE"/>
    <property type="match status" value="1"/>
</dbReference>
<dbReference type="GO" id="GO:0045892">
    <property type="term" value="P:negative regulation of DNA-templated transcription"/>
    <property type="evidence" value="ECO:0007669"/>
    <property type="project" value="UniProtKB-UniRule"/>
</dbReference>
<dbReference type="AlphaFoldDB" id="A0AAD4IP79"/>
<evidence type="ECO:0000313" key="8">
    <source>
        <dbReference type="EMBL" id="KAH6756247.1"/>
    </source>
</evidence>
<organism evidence="8 9">
    <name type="scientific">Perilla frutescens var. hirtella</name>
    <name type="common">Perilla citriodora</name>
    <name type="synonym">Perilla setoyensis</name>
    <dbReference type="NCBI Taxonomy" id="608512"/>
    <lineage>
        <taxon>Eukaryota</taxon>
        <taxon>Viridiplantae</taxon>
        <taxon>Streptophyta</taxon>
        <taxon>Embryophyta</taxon>
        <taxon>Tracheophyta</taxon>
        <taxon>Spermatophyta</taxon>
        <taxon>Magnoliopsida</taxon>
        <taxon>eudicotyledons</taxon>
        <taxon>Gunneridae</taxon>
        <taxon>Pentapetalae</taxon>
        <taxon>asterids</taxon>
        <taxon>lamiids</taxon>
        <taxon>Lamiales</taxon>
        <taxon>Lamiaceae</taxon>
        <taxon>Nepetoideae</taxon>
        <taxon>Elsholtzieae</taxon>
        <taxon>Perilla</taxon>
    </lineage>
</organism>
<dbReference type="NCBIfam" id="TIGR01568">
    <property type="entry name" value="A_thal_3678"/>
    <property type="match status" value="1"/>
</dbReference>
<protein>
    <recommendedName>
        <fullName evidence="6">Transcription repressor</fullName>
    </recommendedName>
    <alternativeName>
        <fullName evidence="6">Ovate family protein</fullName>
    </alternativeName>
</protein>
<keyword evidence="9" id="KW-1185">Reference proteome</keyword>
<evidence type="ECO:0000256" key="3">
    <source>
        <dbReference type="ARBA" id="ARBA00023015"/>
    </source>
</evidence>